<dbReference type="Proteomes" id="UP000826271">
    <property type="component" value="Unassembled WGS sequence"/>
</dbReference>
<dbReference type="PROSITE" id="PS50827">
    <property type="entry name" value="DDT"/>
    <property type="match status" value="1"/>
</dbReference>
<dbReference type="InterPro" id="IPR018501">
    <property type="entry name" value="DDT_dom"/>
</dbReference>
<dbReference type="SMART" id="SM00571">
    <property type="entry name" value="DDT"/>
    <property type="match status" value="1"/>
</dbReference>
<proteinExistence type="predicted"/>
<evidence type="ECO:0000259" key="5">
    <source>
        <dbReference type="PROSITE" id="PS50827"/>
    </source>
</evidence>
<feature type="compositionally biased region" description="Basic and acidic residues" evidence="4">
    <location>
        <begin position="537"/>
        <end position="548"/>
    </location>
</feature>
<dbReference type="GO" id="GO:0005634">
    <property type="term" value="C:nucleus"/>
    <property type="evidence" value="ECO:0007669"/>
    <property type="project" value="UniProtKB-SubCell"/>
</dbReference>
<dbReference type="PROSITE" id="PS51136">
    <property type="entry name" value="WAC"/>
    <property type="match status" value="1"/>
</dbReference>
<dbReference type="PANTHER" id="PTHR15546:SF2">
    <property type="entry name" value="DDT DOMAIN-CONTAINING PROTEIN DDB_G0282237"/>
    <property type="match status" value="1"/>
</dbReference>
<dbReference type="PANTHER" id="PTHR15546">
    <property type="entry name" value="BROMODOMAIN ADJACENT TO ZINC FINGER DOMAIN, 2A"/>
    <property type="match status" value="1"/>
</dbReference>
<evidence type="ECO:0000256" key="4">
    <source>
        <dbReference type="SAM" id="MobiDB-lite"/>
    </source>
</evidence>
<name>A0AAV6XY04_9LAMI</name>
<feature type="compositionally biased region" description="Basic and acidic residues" evidence="4">
    <location>
        <begin position="482"/>
        <end position="513"/>
    </location>
</feature>
<dbReference type="Pfam" id="PF15613">
    <property type="entry name" value="WSD"/>
    <property type="match status" value="1"/>
</dbReference>
<dbReference type="Pfam" id="PF02791">
    <property type="entry name" value="DDT"/>
    <property type="match status" value="1"/>
</dbReference>
<keyword evidence="8" id="KW-1185">Reference proteome</keyword>
<feature type="domain" description="WAC" evidence="6">
    <location>
        <begin position="22"/>
        <end position="127"/>
    </location>
</feature>
<evidence type="ECO:0000256" key="1">
    <source>
        <dbReference type="ARBA" id="ARBA00004123"/>
    </source>
</evidence>
<protein>
    <recommendedName>
        <fullName evidence="9">DDT domain-containing protein</fullName>
    </recommendedName>
</protein>
<feature type="domain" description="DDT" evidence="5">
    <location>
        <begin position="331"/>
        <end position="392"/>
    </location>
</feature>
<comment type="subcellular location">
    <subcellularLocation>
        <location evidence="1 3">Nucleus</location>
    </subcellularLocation>
</comment>
<evidence type="ECO:0000313" key="7">
    <source>
        <dbReference type="EMBL" id="KAG8383925.1"/>
    </source>
</evidence>
<evidence type="ECO:0000256" key="3">
    <source>
        <dbReference type="PROSITE-ProRule" id="PRU00475"/>
    </source>
</evidence>
<dbReference type="AlphaFoldDB" id="A0AAV6XY04"/>
<accession>A0AAV6XY04</accession>
<dbReference type="GO" id="GO:0000785">
    <property type="term" value="C:chromatin"/>
    <property type="evidence" value="ECO:0007669"/>
    <property type="project" value="UniProtKB-ARBA"/>
</dbReference>
<evidence type="ECO:0000259" key="6">
    <source>
        <dbReference type="PROSITE" id="PS51136"/>
    </source>
</evidence>
<dbReference type="Pfam" id="PF10537">
    <property type="entry name" value="WAC_Acf1_DNA_bd"/>
    <property type="match status" value="1"/>
</dbReference>
<reference evidence="7" key="1">
    <citation type="submission" date="2019-10" db="EMBL/GenBank/DDBJ databases">
        <authorList>
            <person name="Zhang R."/>
            <person name="Pan Y."/>
            <person name="Wang J."/>
            <person name="Ma R."/>
            <person name="Yu S."/>
        </authorList>
    </citation>
    <scope>NUCLEOTIDE SEQUENCE</scope>
    <source>
        <strain evidence="7">LA-IB0</strain>
        <tissue evidence="7">Leaf</tissue>
    </source>
</reference>
<keyword evidence="2 3" id="KW-0539">Nucleus</keyword>
<sequence>MPLYKRKPFALVDKPQDLKPQELVFQIHFTKEIFRSYNEYLKRINLYRKKVWTCKATGKGNLTYEEALASEEKASIRIQNIPIEYVAPVLHDVQYSMLNLKDLVNSIAAKLQGPFSEGAEVYGRKDGYLHLCKIIKVVEDAQETQYEIAWLGTDHKIIGKALINGDDLTGKNLPFSKRFLKSFVKDSTYRSLPWVLHDNLAKKHGIPTAPPEELKSKISMQNGLVVCHRKRKKSEETRNTADAREKEIKVYRRRNNVISENSLPGKNADGVPPFITSIDCVTLSHITCLVVVANEAQSMKYPIDDLLVQPTEEDRLLMERPSPCRDFNVPMECVGDLLMVWDFCASFGRLLNLFPFSLEDFENSLCCKDSTPLLIVESCSSLLRLLMKDNAEFSMAIENKKRKPKITQLTWAEYLCDFLETSCPLELCKHISTIKRGHYGLLEIHVKLAIFRELVGHALETDTVKERLDEYIEERQALAATRRDEALDEGRKRREEKELRKSKTSGKEVKEESNIPNGIILEKSNGKVRSGQNHSSRNSEVEHGDNASKKNAKKQKIETNTILEDANHPSNKREIHKLMKNEIKDSLEMKSAEERKEFIEREIEKRIIRISPLGKDRDYCRYWFFRRGGRIFVDNSDSTQWGYYQTKEELDALIGSLNPKGERERALKKQLQKFYTKICSGLQKRSKEAMQQRMEMEEALVRRSTRVRAPPRENPALAFLKYVNKWKEL</sequence>
<dbReference type="InterPro" id="IPR013136">
    <property type="entry name" value="WSTF_Acf1_Cbp146"/>
</dbReference>
<dbReference type="EMBL" id="WHWC01000004">
    <property type="protein sequence ID" value="KAG8383925.1"/>
    <property type="molecule type" value="Genomic_DNA"/>
</dbReference>
<dbReference type="InterPro" id="IPR053271">
    <property type="entry name" value="DDT_domain"/>
</dbReference>
<feature type="region of interest" description="Disordered" evidence="4">
    <location>
        <begin position="482"/>
        <end position="568"/>
    </location>
</feature>
<evidence type="ECO:0008006" key="9">
    <source>
        <dbReference type="Google" id="ProtNLM"/>
    </source>
</evidence>
<evidence type="ECO:0000313" key="8">
    <source>
        <dbReference type="Proteomes" id="UP000826271"/>
    </source>
</evidence>
<comment type="caution">
    <text evidence="7">The sequence shown here is derived from an EMBL/GenBank/DDBJ whole genome shotgun (WGS) entry which is preliminary data.</text>
</comment>
<gene>
    <name evidence="7" type="ORF">BUALT_Bualt04G0064700</name>
</gene>
<dbReference type="InterPro" id="IPR028941">
    <property type="entry name" value="WHIM2_dom"/>
</dbReference>
<organism evidence="7 8">
    <name type="scientific">Buddleja alternifolia</name>
    <dbReference type="NCBI Taxonomy" id="168488"/>
    <lineage>
        <taxon>Eukaryota</taxon>
        <taxon>Viridiplantae</taxon>
        <taxon>Streptophyta</taxon>
        <taxon>Embryophyta</taxon>
        <taxon>Tracheophyta</taxon>
        <taxon>Spermatophyta</taxon>
        <taxon>Magnoliopsida</taxon>
        <taxon>eudicotyledons</taxon>
        <taxon>Gunneridae</taxon>
        <taxon>Pentapetalae</taxon>
        <taxon>asterids</taxon>
        <taxon>lamiids</taxon>
        <taxon>Lamiales</taxon>
        <taxon>Scrophulariaceae</taxon>
        <taxon>Buddlejeae</taxon>
        <taxon>Buddleja</taxon>
    </lineage>
</organism>
<evidence type="ECO:0000256" key="2">
    <source>
        <dbReference type="ARBA" id="ARBA00023242"/>
    </source>
</evidence>